<accession>L7UDK4</accession>
<dbReference type="OrthoDB" id="8781707at2"/>
<protein>
    <recommendedName>
        <fullName evidence="4">DUF1449 family protein</fullName>
    </recommendedName>
</protein>
<dbReference type="STRING" id="1278073.MYSTI_04401"/>
<keyword evidence="1" id="KW-1133">Transmembrane helix</keyword>
<dbReference type="HOGENOM" id="CLU_086035_1_0_7"/>
<evidence type="ECO:0000313" key="2">
    <source>
        <dbReference type="EMBL" id="AGC45697.1"/>
    </source>
</evidence>
<reference evidence="2 3" key="1">
    <citation type="journal article" date="2013" name="Genome Announc.">
        <title>Complete genome sequence of Myxococcus stipitatus strain DSM 14675, a fruiting myxobacterium.</title>
        <authorList>
            <person name="Huntley S."/>
            <person name="Kneip S."/>
            <person name="Treuner-Lange A."/>
            <person name="Sogaard-Andersen L."/>
        </authorList>
    </citation>
    <scope>NUCLEOTIDE SEQUENCE [LARGE SCALE GENOMIC DNA]</scope>
    <source>
        <strain evidence="3">DSM 14675 / JCM 12634 / Mx s8</strain>
    </source>
</reference>
<organism evidence="2 3">
    <name type="scientific">Myxococcus stipitatus (strain DSM 14675 / JCM 12634 / Mx s8)</name>
    <dbReference type="NCBI Taxonomy" id="1278073"/>
    <lineage>
        <taxon>Bacteria</taxon>
        <taxon>Pseudomonadati</taxon>
        <taxon>Myxococcota</taxon>
        <taxon>Myxococcia</taxon>
        <taxon>Myxococcales</taxon>
        <taxon>Cystobacterineae</taxon>
        <taxon>Myxococcaceae</taxon>
        <taxon>Myxococcus</taxon>
    </lineage>
</organism>
<proteinExistence type="predicted"/>
<dbReference type="KEGG" id="msd:MYSTI_04401"/>
<dbReference type="eggNOG" id="ENOG5030X71">
    <property type="taxonomic scope" value="Bacteria"/>
</dbReference>
<feature type="transmembrane region" description="Helical" evidence="1">
    <location>
        <begin position="104"/>
        <end position="124"/>
    </location>
</feature>
<dbReference type="AlphaFoldDB" id="L7UDK4"/>
<evidence type="ECO:0000313" key="3">
    <source>
        <dbReference type="Proteomes" id="UP000011131"/>
    </source>
</evidence>
<feature type="transmembrane region" description="Helical" evidence="1">
    <location>
        <begin position="144"/>
        <end position="166"/>
    </location>
</feature>
<evidence type="ECO:0000256" key="1">
    <source>
        <dbReference type="SAM" id="Phobius"/>
    </source>
</evidence>
<dbReference type="EMBL" id="CP004025">
    <property type="protein sequence ID" value="AGC45697.1"/>
    <property type="molecule type" value="Genomic_DNA"/>
</dbReference>
<sequence>MTPFLDAILAFPTALFTTAMGVVVTYWLFVIVGAVGIDLLDGGHVDFESGGKALGAALEGGGKALAGTLEGGAKAAGEALHGGGKAMGSHDHGADVEGGILSTLGFAGIPLTVSVSLVSFFAWFLSLMTTPLAHGALGAVLPSWLISGVLGLLCFLAGLVISGFAVRPLRPVFVAQKAPGRDSLMGRVCTISSGSVTDRNGHATFEDGGAGFILNVVCAKTNGLKRGDPALVLAYDAQRDVYEVEPVDWLLPEEMAQLRDPERAAALARSRART</sequence>
<dbReference type="Proteomes" id="UP000011131">
    <property type="component" value="Chromosome"/>
</dbReference>
<name>L7UDK4_MYXSD</name>
<keyword evidence="1" id="KW-0812">Transmembrane</keyword>
<dbReference type="RefSeq" id="WP_015349957.1">
    <property type="nucleotide sequence ID" value="NC_020126.1"/>
</dbReference>
<dbReference type="PATRIC" id="fig|1278073.3.peg.4466"/>
<evidence type="ECO:0008006" key="4">
    <source>
        <dbReference type="Google" id="ProtNLM"/>
    </source>
</evidence>
<gene>
    <name evidence="2" type="ordered locus">MYSTI_04401</name>
</gene>
<keyword evidence="1" id="KW-0472">Membrane</keyword>
<feature type="transmembrane region" description="Helical" evidence="1">
    <location>
        <begin position="14"/>
        <end position="37"/>
    </location>
</feature>
<keyword evidence="3" id="KW-1185">Reference proteome</keyword>